<evidence type="ECO:0000256" key="2">
    <source>
        <dbReference type="ARBA" id="ARBA00022490"/>
    </source>
</evidence>
<evidence type="ECO:0000256" key="3">
    <source>
        <dbReference type="ARBA" id="ARBA00022701"/>
    </source>
</evidence>
<feature type="coiled-coil region" evidence="12">
    <location>
        <begin position="437"/>
        <end position="602"/>
    </location>
</feature>
<dbReference type="EMBL" id="GG662703">
    <property type="protein sequence ID" value="EAR95613.3"/>
    <property type="molecule type" value="Genomic_DNA"/>
</dbReference>
<feature type="compositionally biased region" description="Polar residues" evidence="13">
    <location>
        <begin position="899"/>
        <end position="909"/>
    </location>
</feature>
<dbReference type="KEGG" id="tet:TTHERM_00266230"/>
<evidence type="ECO:0000256" key="13">
    <source>
        <dbReference type="SAM" id="MobiDB-lite"/>
    </source>
</evidence>
<feature type="compositionally biased region" description="Polar residues" evidence="13">
    <location>
        <begin position="833"/>
        <end position="853"/>
    </location>
</feature>
<feature type="coiled-coil region" evidence="12">
    <location>
        <begin position="777"/>
        <end position="818"/>
    </location>
</feature>
<evidence type="ECO:0000256" key="4">
    <source>
        <dbReference type="ARBA" id="ARBA00022741"/>
    </source>
</evidence>
<keyword evidence="4 10" id="KW-0547">Nucleotide-binding</keyword>
<dbReference type="SUPFAM" id="SSF52540">
    <property type="entry name" value="P-loop containing nucleoside triphosphate hydrolases"/>
    <property type="match status" value="1"/>
</dbReference>
<comment type="similarity">
    <text evidence="9">Belongs to the TRAFAC class myosin-kinesin ATPase superfamily. Kinesin family. KIN-5/BimC subfamily.</text>
</comment>
<dbReference type="GO" id="GO:0005524">
    <property type="term" value="F:ATP binding"/>
    <property type="evidence" value="ECO:0007669"/>
    <property type="project" value="UniProtKB-UniRule"/>
</dbReference>
<accession>I7M7P8</accession>
<dbReference type="Pfam" id="PF00225">
    <property type="entry name" value="Kinesin"/>
    <property type="match status" value="1"/>
</dbReference>
<evidence type="ECO:0000256" key="7">
    <source>
        <dbReference type="ARBA" id="ARBA00023175"/>
    </source>
</evidence>
<dbReference type="GO" id="GO:0008017">
    <property type="term" value="F:microtubule binding"/>
    <property type="evidence" value="ECO:0007669"/>
    <property type="project" value="InterPro"/>
</dbReference>
<evidence type="ECO:0000256" key="12">
    <source>
        <dbReference type="SAM" id="Coils"/>
    </source>
</evidence>
<dbReference type="PROSITE" id="PS00411">
    <property type="entry name" value="KINESIN_MOTOR_1"/>
    <property type="match status" value="1"/>
</dbReference>
<dbReference type="PANTHER" id="PTHR47968">
    <property type="entry name" value="CENTROMERE PROTEIN E"/>
    <property type="match status" value="1"/>
</dbReference>
<keyword evidence="2" id="KW-0963">Cytoplasm</keyword>
<dbReference type="Proteomes" id="UP000009168">
    <property type="component" value="Unassembled WGS sequence"/>
</dbReference>
<sequence>MSGKEQQGSGNIQVVCRVRPFNKSELEMGSVPCVEFLDQQTIRVKLTNTDGKEKADNKQLFNFDRVFNMETTQEQIYEVAAKPVVQSVLEGFNGTVFAYGQTSSGKTFTMQGASIDDEKLKGVIPRMVKTVFQHISDAPDHIEFRIKISIVEIYMEKIRDLLDNTKQNLVVREDKQRGIYIQDVTEQYVSNEQDVFDLLRIGNQNRAVTATNMNEGSSRSHMLFMMSVSQNNLNDLSAKTGKLILVDLAGSEKVAKTGAEGRVLDEAKTINQSLSSLGNVINALTDGKSSHIPYRNSKLTRVLQESIGGNSKTTLIVTCSPSPFNDLETLSTLRFGIRAKAIKNKAKVNREVTVAELQVLLAKIEKQLEEKTRRVAQLEDYIQQLGSQLPSETNLNQQEDQTQIIDSQEEIPQNPAQISNIEEIVRSKLSDEDLKMQHNLQEQITQLQEVLEIEKNNVTVQTEKLSILRKEFTKITAKCMTLEKENENLVQRLANLNLQVSEEKLVNENKDKEIDQIHEENLKQREEMAKEIESLKQIKDNLLLKLEEQMEQLEEYEKKDSQKKAQFFLEEQKEAETYIIELKNENKLLRENQKKKDEFIQQLMSMESLSSDVKQFINTFNQSQVEVNEPEGEIFQDLKKKISFLETQLLGEKRYGHDLQKQIRSFRKEKENMMQEFKQELEKEQIKQQKKVEEVKLEYEKKIIKLTEDLQNRVDKVVELEIKLDESREREAKLQDFITSDEKTRMKKITTLENNMQDLTKMYYEQQSQSQNWKVDSQVTDNKIQRKNERIIELENELSKTKDELIQTKAKLESLKKSFSSSIGIERLKNLGTPMNQQARSPISSSNNFSQKLQAEEQEGNNQSGKDNFTQNLMQIQELNFSNNLLSANKVVKPLRGGNQKTSQTSSFQLEELKFN</sequence>
<evidence type="ECO:0000256" key="1">
    <source>
        <dbReference type="ARBA" id="ARBA00004245"/>
    </source>
</evidence>
<dbReference type="GO" id="GO:0007018">
    <property type="term" value="P:microtubule-based movement"/>
    <property type="evidence" value="ECO:0007669"/>
    <property type="project" value="InterPro"/>
</dbReference>
<dbReference type="RefSeq" id="XP_001015858.3">
    <property type="nucleotide sequence ID" value="XM_001015858.3"/>
</dbReference>
<dbReference type="FunFam" id="3.40.850.10:FF:000019">
    <property type="entry name" value="Kinesin-like protein KIN-5D"/>
    <property type="match status" value="1"/>
</dbReference>
<dbReference type="GO" id="GO:0003777">
    <property type="term" value="F:microtubule motor activity"/>
    <property type="evidence" value="ECO:0007669"/>
    <property type="project" value="InterPro"/>
</dbReference>
<evidence type="ECO:0000256" key="9">
    <source>
        <dbReference type="ARBA" id="ARBA00034704"/>
    </source>
</evidence>
<dbReference type="InterPro" id="IPR036961">
    <property type="entry name" value="Kinesin_motor_dom_sf"/>
</dbReference>
<dbReference type="GeneID" id="7838621"/>
<dbReference type="PROSITE" id="PS50067">
    <property type="entry name" value="KINESIN_MOTOR_2"/>
    <property type="match status" value="1"/>
</dbReference>
<dbReference type="InterPro" id="IPR001752">
    <property type="entry name" value="Kinesin_motor_dom"/>
</dbReference>
<keyword evidence="7 10" id="KW-0505">Motor protein</keyword>
<keyword evidence="8" id="KW-0206">Cytoskeleton</keyword>
<dbReference type="OrthoDB" id="3176171at2759"/>
<feature type="region of interest" description="Disordered" evidence="13">
    <location>
        <begin position="831"/>
        <end position="868"/>
    </location>
</feature>
<evidence type="ECO:0000313" key="15">
    <source>
        <dbReference type="EMBL" id="EAR95613.3"/>
    </source>
</evidence>
<dbReference type="GO" id="GO:0007010">
    <property type="term" value="P:cytoskeleton organization"/>
    <property type="evidence" value="ECO:0007669"/>
    <property type="project" value="UniProtKB-ARBA"/>
</dbReference>
<proteinExistence type="inferred from homology"/>
<evidence type="ECO:0000256" key="8">
    <source>
        <dbReference type="ARBA" id="ARBA00023212"/>
    </source>
</evidence>
<feature type="binding site" evidence="10">
    <location>
        <begin position="100"/>
        <end position="107"/>
    </location>
    <ligand>
        <name>ATP</name>
        <dbReference type="ChEBI" id="CHEBI:30616"/>
    </ligand>
</feature>
<dbReference type="PANTHER" id="PTHR47968:SF75">
    <property type="entry name" value="CENTROMERE-ASSOCIATED PROTEIN E"/>
    <property type="match status" value="1"/>
</dbReference>
<keyword evidence="3 11" id="KW-0493">Microtubule</keyword>
<feature type="domain" description="Kinesin motor" evidence="14">
    <location>
        <begin position="11"/>
        <end position="342"/>
    </location>
</feature>
<dbReference type="STRING" id="312017.I7M7P8"/>
<evidence type="ECO:0000256" key="11">
    <source>
        <dbReference type="RuleBase" id="RU000394"/>
    </source>
</evidence>
<keyword evidence="6 12" id="KW-0175">Coiled coil</keyword>
<dbReference type="InParanoid" id="I7M7P8"/>
<comment type="subcellular location">
    <subcellularLocation>
        <location evidence="1">Cytoplasm</location>
        <location evidence="1">Cytoskeleton</location>
    </subcellularLocation>
</comment>
<evidence type="ECO:0000313" key="16">
    <source>
        <dbReference type="Proteomes" id="UP000009168"/>
    </source>
</evidence>
<evidence type="ECO:0000256" key="5">
    <source>
        <dbReference type="ARBA" id="ARBA00022840"/>
    </source>
</evidence>
<keyword evidence="5 10" id="KW-0067">ATP-binding</keyword>
<dbReference type="eggNOG" id="KOG0240">
    <property type="taxonomic scope" value="Eukaryota"/>
</dbReference>
<dbReference type="InterPro" id="IPR027417">
    <property type="entry name" value="P-loop_NTPase"/>
</dbReference>
<feature type="region of interest" description="Disordered" evidence="13">
    <location>
        <begin position="895"/>
        <end position="916"/>
    </location>
</feature>
<name>I7M7P8_TETTS</name>
<dbReference type="AlphaFoldDB" id="I7M7P8"/>
<dbReference type="CDD" id="cd01369">
    <property type="entry name" value="KISc_KHC_KIF5"/>
    <property type="match status" value="1"/>
</dbReference>
<evidence type="ECO:0000256" key="6">
    <source>
        <dbReference type="ARBA" id="ARBA00023054"/>
    </source>
</evidence>
<dbReference type="InterPro" id="IPR019821">
    <property type="entry name" value="Kinesin_motor_CS"/>
</dbReference>
<organism evidence="15 16">
    <name type="scientific">Tetrahymena thermophila (strain SB210)</name>
    <dbReference type="NCBI Taxonomy" id="312017"/>
    <lineage>
        <taxon>Eukaryota</taxon>
        <taxon>Sar</taxon>
        <taxon>Alveolata</taxon>
        <taxon>Ciliophora</taxon>
        <taxon>Intramacronucleata</taxon>
        <taxon>Oligohymenophorea</taxon>
        <taxon>Hymenostomatida</taxon>
        <taxon>Tetrahymenina</taxon>
        <taxon>Tetrahymenidae</taxon>
        <taxon>Tetrahymena</taxon>
    </lineage>
</organism>
<dbReference type="InterPro" id="IPR027640">
    <property type="entry name" value="Kinesin-like_fam"/>
</dbReference>
<feature type="coiled-coil region" evidence="12">
    <location>
        <begin position="656"/>
        <end position="730"/>
    </location>
</feature>
<keyword evidence="16" id="KW-1185">Reference proteome</keyword>
<reference evidence="16" key="1">
    <citation type="journal article" date="2006" name="PLoS Biol.">
        <title>Macronuclear genome sequence of the ciliate Tetrahymena thermophila, a model eukaryote.</title>
        <authorList>
            <person name="Eisen J.A."/>
            <person name="Coyne R.S."/>
            <person name="Wu M."/>
            <person name="Wu D."/>
            <person name="Thiagarajan M."/>
            <person name="Wortman J.R."/>
            <person name="Badger J.H."/>
            <person name="Ren Q."/>
            <person name="Amedeo P."/>
            <person name="Jones K.M."/>
            <person name="Tallon L.J."/>
            <person name="Delcher A.L."/>
            <person name="Salzberg S.L."/>
            <person name="Silva J.C."/>
            <person name="Haas B.J."/>
            <person name="Majoros W.H."/>
            <person name="Farzad M."/>
            <person name="Carlton J.M."/>
            <person name="Smith R.K. Jr."/>
            <person name="Garg J."/>
            <person name="Pearlman R.E."/>
            <person name="Karrer K.M."/>
            <person name="Sun L."/>
            <person name="Manning G."/>
            <person name="Elde N.C."/>
            <person name="Turkewitz A.P."/>
            <person name="Asai D.J."/>
            <person name="Wilkes D.E."/>
            <person name="Wang Y."/>
            <person name="Cai H."/>
            <person name="Collins K."/>
            <person name="Stewart B.A."/>
            <person name="Lee S.R."/>
            <person name="Wilamowska K."/>
            <person name="Weinberg Z."/>
            <person name="Ruzzo W.L."/>
            <person name="Wloga D."/>
            <person name="Gaertig J."/>
            <person name="Frankel J."/>
            <person name="Tsao C.-C."/>
            <person name="Gorovsky M.A."/>
            <person name="Keeling P.J."/>
            <person name="Waller R.F."/>
            <person name="Patron N.J."/>
            <person name="Cherry J.M."/>
            <person name="Stover N.A."/>
            <person name="Krieger C.J."/>
            <person name="del Toro C."/>
            <person name="Ryder H.F."/>
            <person name="Williamson S.C."/>
            <person name="Barbeau R.A."/>
            <person name="Hamilton E.P."/>
            <person name="Orias E."/>
        </authorList>
    </citation>
    <scope>NUCLEOTIDE SEQUENCE [LARGE SCALE GENOMIC DNA]</scope>
    <source>
        <strain evidence="16">SB210</strain>
    </source>
</reference>
<dbReference type="SMART" id="SM00129">
    <property type="entry name" value="KISc"/>
    <property type="match status" value="1"/>
</dbReference>
<dbReference type="PRINTS" id="PR00380">
    <property type="entry name" value="KINESINHEAVY"/>
</dbReference>
<evidence type="ECO:0000259" key="14">
    <source>
        <dbReference type="PROSITE" id="PS50067"/>
    </source>
</evidence>
<dbReference type="FunCoup" id="I7M7P8">
    <property type="interactions" value="4"/>
</dbReference>
<dbReference type="Gene3D" id="3.40.850.10">
    <property type="entry name" value="Kinesin motor domain"/>
    <property type="match status" value="1"/>
</dbReference>
<evidence type="ECO:0000256" key="10">
    <source>
        <dbReference type="PROSITE-ProRule" id="PRU00283"/>
    </source>
</evidence>
<feature type="coiled-coil region" evidence="12">
    <location>
        <begin position="354"/>
        <end position="388"/>
    </location>
</feature>
<dbReference type="GO" id="GO:0005874">
    <property type="term" value="C:microtubule"/>
    <property type="evidence" value="ECO:0007669"/>
    <property type="project" value="UniProtKB-KW"/>
</dbReference>
<gene>
    <name evidence="15" type="ORF">TTHERM_00266230</name>
</gene>
<protein>
    <recommendedName>
        <fullName evidence="11">Kinesin-like protein</fullName>
    </recommendedName>
</protein>